<name>A0A7S0NUH0_9EUKA</name>
<feature type="chain" id="PRO_5031061546" description="Methyltransferase FkbM domain-containing protein" evidence="1">
    <location>
        <begin position="22"/>
        <end position="493"/>
    </location>
</feature>
<dbReference type="SUPFAM" id="SSF53335">
    <property type="entry name" value="S-adenosyl-L-methionine-dependent methyltransferases"/>
    <property type="match status" value="1"/>
</dbReference>
<organism evidence="2">
    <name type="scientific">Calcidiscus leptoporus</name>
    <dbReference type="NCBI Taxonomy" id="127549"/>
    <lineage>
        <taxon>Eukaryota</taxon>
        <taxon>Haptista</taxon>
        <taxon>Haptophyta</taxon>
        <taxon>Prymnesiophyceae</taxon>
        <taxon>Coccolithales</taxon>
        <taxon>Calcidiscaceae</taxon>
        <taxon>Calcidiscus</taxon>
    </lineage>
</organism>
<dbReference type="InterPro" id="IPR029063">
    <property type="entry name" value="SAM-dependent_MTases_sf"/>
</dbReference>
<protein>
    <recommendedName>
        <fullName evidence="3">Methyltransferase FkbM domain-containing protein</fullName>
    </recommendedName>
</protein>
<dbReference type="AlphaFoldDB" id="A0A7S0NUH0"/>
<proteinExistence type="predicted"/>
<evidence type="ECO:0008006" key="3">
    <source>
        <dbReference type="Google" id="ProtNLM"/>
    </source>
</evidence>
<feature type="signal peptide" evidence="1">
    <location>
        <begin position="1"/>
        <end position="21"/>
    </location>
</feature>
<gene>
    <name evidence="2" type="ORF">CLEP1334_LOCUS7852</name>
</gene>
<evidence type="ECO:0000256" key="1">
    <source>
        <dbReference type="SAM" id="SignalP"/>
    </source>
</evidence>
<evidence type="ECO:0000313" key="2">
    <source>
        <dbReference type="EMBL" id="CAD8532597.1"/>
    </source>
</evidence>
<keyword evidence="1" id="KW-0732">Signal</keyword>
<reference evidence="2" key="1">
    <citation type="submission" date="2021-01" db="EMBL/GenBank/DDBJ databases">
        <authorList>
            <person name="Corre E."/>
            <person name="Pelletier E."/>
            <person name="Niang G."/>
            <person name="Scheremetjew M."/>
            <person name="Finn R."/>
            <person name="Kale V."/>
            <person name="Holt S."/>
            <person name="Cochrane G."/>
            <person name="Meng A."/>
            <person name="Brown T."/>
            <person name="Cohen L."/>
        </authorList>
    </citation>
    <scope>NUCLEOTIDE SEQUENCE</scope>
    <source>
        <strain evidence="2">RCC1130</strain>
    </source>
</reference>
<accession>A0A7S0NUH0</accession>
<sequence>MAHDLHATGFWLAVLVSCASTSGVTTSTGYCGTHPKTDKRDACPKGGASGFGAAESGVTTMEQCALKCLRICKRCKFAVFSKDLDDCTLYSACDTTMLAQYKDYHTAHVEGTTEDDWGGAAAALPLEPLVIPVHVAHLRGGRLAAIPIDAAPLLLEIGSSDRNTADVELLPVLESSFLVTAEPLLDKYARAIGRRTTADQARERFEPLSQHHRRGIVLPIAVGPAPPEGEARAFKVGGTAGCSSLLNSSKHGSYGRWCDRVSEVRRVWTFPLATVLGWMGRPVDFVKIDAQGADLMIVQSGGTMLHHVRAVQLEVVSDDCSEIYDGQPRCTQVVAEMAALGFMALSPVLCTPIGVRARHGASCESELVFVAQKQRATPHRQHQHQGLKHRDVPALGAQPDYVLSAHQPLHNGCNRTHQPEEVEELLAAGQVVAVVHNGGKAFRSSLWQGASFSPRGRMYSCPKCCFDQAACRGAPLKGHEGMQSAFNLLACPF</sequence>
<dbReference type="EMBL" id="HBER01015619">
    <property type="protein sequence ID" value="CAD8532597.1"/>
    <property type="molecule type" value="Transcribed_RNA"/>
</dbReference>